<dbReference type="PANTHER" id="PTHR30413:SF8">
    <property type="entry name" value="TRANSPORT PERMEASE PROTEIN"/>
    <property type="match status" value="1"/>
</dbReference>
<accession>A0A382XIE3</accession>
<feature type="transmembrane region" description="Helical" evidence="7">
    <location>
        <begin position="165"/>
        <end position="191"/>
    </location>
</feature>
<feature type="non-terminal residue" evidence="9">
    <location>
        <position position="257"/>
    </location>
</feature>
<feature type="transmembrane region" description="Helical" evidence="7">
    <location>
        <begin position="126"/>
        <end position="153"/>
    </location>
</feature>
<dbReference type="PANTHER" id="PTHR30413">
    <property type="entry name" value="INNER MEMBRANE TRANSPORT PERMEASE"/>
    <property type="match status" value="1"/>
</dbReference>
<dbReference type="GO" id="GO:0140359">
    <property type="term" value="F:ABC-type transporter activity"/>
    <property type="evidence" value="ECO:0007669"/>
    <property type="project" value="InterPro"/>
</dbReference>
<name>A0A382XIE3_9ZZZZ</name>
<dbReference type="AlphaFoldDB" id="A0A382XIE3"/>
<keyword evidence="5 7" id="KW-1133">Transmembrane helix</keyword>
<feature type="transmembrane region" description="Helical" evidence="7">
    <location>
        <begin position="87"/>
        <end position="105"/>
    </location>
</feature>
<proteinExistence type="predicted"/>
<dbReference type="GO" id="GO:0015920">
    <property type="term" value="P:lipopolysaccharide transport"/>
    <property type="evidence" value="ECO:0007669"/>
    <property type="project" value="TreeGrafter"/>
</dbReference>
<evidence type="ECO:0000256" key="2">
    <source>
        <dbReference type="ARBA" id="ARBA00022448"/>
    </source>
</evidence>
<dbReference type="EMBL" id="UINC01168095">
    <property type="protein sequence ID" value="SVD70946.1"/>
    <property type="molecule type" value="Genomic_DNA"/>
</dbReference>
<evidence type="ECO:0000256" key="7">
    <source>
        <dbReference type="SAM" id="Phobius"/>
    </source>
</evidence>
<feature type="transmembrane region" description="Helical" evidence="7">
    <location>
        <begin position="198"/>
        <end position="217"/>
    </location>
</feature>
<evidence type="ECO:0000256" key="1">
    <source>
        <dbReference type="ARBA" id="ARBA00004429"/>
    </source>
</evidence>
<evidence type="ECO:0000256" key="6">
    <source>
        <dbReference type="ARBA" id="ARBA00023136"/>
    </source>
</evidence>
<dbReference type="InterPro" id="IPR013525">
    <property type="entry name" value="ABC2_TM"/>
</dbReference>
<evidence type="ECO:0000256" key="5">
    <source>
        <dbReference type="ARBA" id="ARBA00022989"/>
    </source>
</evidence>
<keyword evidence="2" id="KW-0813">Transport</keyword>
<dbReference type="InterPro" id="IPR000412">
    <property type="entry name" value="ABC_2_transport"/>
</dbReference>
<dbReference type="Pfam" id="PF01061">
    <property type="entry name" value="ABC2_membrane"/>
    <property type="match status" value="1"/>
</dbReference>
<feature type="domain" description="ABC-2 type transporter transmembrane" evidence="8">
    <location>
        <begin position="36"/>
        <end position="247"/>
    </location>
</feature>
<keyword evidence="4 7" id="KW-0812">Transmembrane</keyword>
<dbReference type="GO" id="GO:0043190">
    <property type="term" value="C:ATP-binding cassette (ABC) transporter complex"/>
    <property type="evidence" value="ECO:0007669"/>
    <property type="project" value="InterPro"/>
</dbReference>
<keyword evidence="3" id="KW-1003">Cell membrane</keyword>
<gene>
    <name evidence="9" type="ORF">METZ01_LOCUS423800</name>
</gene>
<feature type="transmembrane region" description="Helical" evidence="7">
    <location>
        <begin position="56"/>
        <end position="75"/>
    </location>
</feature>
<evidence type="ECO:0000256" key="3">
    <source>
        <dbReference type="ARBA" id="ARBA00022475"/>
    </source>
</evidence>
<protein>
    <recommendedName>
        <fullName evidence="8">ABC-2 type transporter transmembrane domain-containing protein</fullName>
    </recommendedName>
</protein>
<comment type="subcellular location">
    <subcellularLocation>
        <location evidence="1">Cell inner membrane</location>
        <topology evidence="1">Multi-pass membrane protein</topology>
    </subcellularLocation>
</comment>
<reference evidence="9" key="1">
    <citation type="submission" date="2018-05" db="EMBL/GenBank/DDBJ databases">
        <authorList>
            <person name="Lanie J.A."/>
            <person name="Ng W.-L."/>
            <person name="Kazmierczak K.M."/>
            <person name="Andrzejewski T.M."/>
            <person name="Davidsen T.M."/>
            <person name="Wayne K.J."/>
            <person name="Tettelin H."/>
            <person name="Glass J.I."/>
            <person name="Rusch D."/>
            <person name="Podicherti R."/>
            <person name="Tsui H.-C.T."/>
            <person name="Winkler M.E."/>
        </authorList>
    </citation>
    <scope>NUCLEOTIDE SEQUENCE</scope>
</reference>
<evidence type="ECO:0000259" key="8">
    <source>
        <dbReference type="Pfam" id="PF01061"/>
    </source>
</evidence>
<sequence>MNYNSTSQETWDGIIEPAHGWLNIDIKEIFRYRDLIILFVKRDFVIFYKQTILGPLWYVIQPLFSSLVFTLIFGKVAKIPTDGVPPFIFYLSGTVVWSYFSSCLNQTGKTFLSNAQVFGKVYFPRVTVPISISITAVFQFIIQFTIFLGFLIYYWNLGFDIKLNIYVLTLPFIVLHMAILSVGMGLIISAITTKYRDLNFAMGFLIQLWMYMTPIVYPLSEVPEKYKIFIVINPMTAVVESFRSIFLGTDFISVTSL</sequence>
<keyword evidence="6 7" id="KW-0472">Membrane</keyword>
<evidence type="ECO:0000313" key="9">
    <source>
        <dbReference type="EMBL" id="SVD70946.1"/>
    </source>
</evidence>
<dbReference type="PRINTS" id="PR00164">
    <property type="entry name" value="ABC2TRNSPORT"/>
</dbReference>
<organism evidence="9">
    <name type="scientific">marine metagenome</name>
    <dbReference type="NCBI Taxonomy" id="408172"/>
    <lineage>
        <taxon>unclassified sequences</taxon>
        <taxon>metagenomes</taxon>
        <taxon>ecological metagenomes</taxon>
    </lineage>
</organism>
<evidence type="ECO:0000256" key="4">
    <source>
        <dbReference type="ARBA" id="ARBA00022692"/>
    </source>
</evidence>